<evidence type="ECO:0000313" key="3">
    <source>
        <dbReference type="Proteomes" id="UP000587586"/>
    </source>
</evidence>
<dbReference type="EMBL" id="BLXZ01000003">
    <property type="protein sequence ID" value="GFO68375.1"/>
    <property type="molecule type" value="Genomic_DNA"/>
</dbReference>
<proteinExistence type="predicted"/>
<organism evidence="2 3">
    <name type="scientific">Geomonas limicola</name>
    <dbReference type="NCBI Taxonomy" id="2740186"/>
    <lineage>
        <taxon>Bacteria</taxon>
        <taxon>Pseudomonadati</taxon>
        <taxon>Thermodesulfobacteriota</taxon>
        <taxon>Desulfuromonadia</taxon>
        <taxon>Geobacterales</taxon>
        <taxon>Geobacteraceae</taxon>
        <taxon>Geomonas</taxon>
    </lineage>
</organism>
<evidence type="ECO:0000313" key="2">
    <source>
        <dbReference type="EMBL" id="GFO68375.1"/>
    </source>
</evidence>
<gene>
    <name evidence="2" type="ORF">GMLC_19540</name>
</gene>
<evidence type="ECO:0000256" key="1">
    <source>
        <dbReference type="SAM" id="MobiDB-lite"/>
    </source>
</evidence>
<name>A0A6V8N716_9BACT</name>
<dbReference type="AlphaFoldDB" id="A0A6V8N716"/>
<dbReference type="Proteomes" id="UP000587586">
    <property type="component" value="Unassembled WGS sequence"/>
</dbReference>
<feature type="region of interest" description="Disordered" evidence="1">
    <location>
        <begin position="23"/>
        <end position="53"/>
    </location>
</feature>
<accession>A0A6V8N716</accession>
<protein>
    <submittedName>
        <fullName evidence="2">Uncharacterized protein</fullName>
    </submittedName>
</protein>
<comment type="caution">
    <text evidence="2">The sequence shown here is derived from an EMBL/GenBank/DDBJ whole genome shotgun (WGS) entry which is preliminary data.</text>
</comment>
<keyword evidence="3" id="KW-1185">Reference proteome</keyword>
<sequence length="109" mass="11588">MQELVVLDPAFFLYAATLHEGDDGHAAAETGGPDQEEGGGEFREGNLGRDGFGAHAGFIQEAGAGSKEKRQRFLLPKGGKTTKYEGALERCGKQGHRLMTSAKSPLVRA</sequence>
<reference evidence="3" key="1">
    <citation type="submission" date="2020-06" db="EMBL/GenBank/DDBJ databases">
        <title>Draft genomic sequecing of Geomonas sp. Red745.</title>
        <authorList>
            <person name="Itoh H."/>
            <person name="Xu Z.X."/>
            <person name="Ushijima N."/>
            <person name="Masuda Y."/>
            <person name="Shiratori Y."/>
            <person name="Senoo K."/>
        </authorList>
    </citation>
    <scope>NUCLEOTIDE SEQUENCE [LARGE SCALE GENOMIC DNA]</scope>
    <source>
        <strain evidence="3">Red745</strain>
    </source>
</reference>